<name>A0ACC1NL20_9PEZI</name>
<evidence type="ECO:0000313" key="1">
    <source>
        <dbReference type="EMBL" id="KAJ2980030.1"/>
    </source>
</evidence>
<dbReference type="EMBL" id="JAPDGR010001738">
    <property type="protein sequence ID" value="KAJ2980030.1"/>
    <property type="molecule type" value="Genomic_DNA"/>
</dbReference>
<protein>
    <submittedName>
        <fullName evidence="1">Uncharacterized protein</fullName>
    </submittedName>
</protein>
<organism evidence="1 2">
    <name type="scientific">Xylaria curta</name>
    <dbReference type="NCBI Taxonomy" id="42375"/>
    <lineage>
        <taxon>Eukaryota</taxon>
        <taxon>Fungi</taxon>
        <taxon>Dikarya</taxon>
        <taxon>Ascomycota</taxon>
        <taxon>Pezizomycotina</taxon>
        <taxon>Sordariomycetes</taxon>
        <taxon>Xylariomycetidae</taxon>
        <taxon>Xylariales</taxon>
        <taxon>Xylariaceae</taxon>
        <taxon>Xylaria</taxon>
    </lineage>
</organism>
<accession>A0ACC1NL20</accession>
<dbReference type="Proteomes" id="UP001143856">
    <property type="component" value="Unassembled WGS sequence"/>
</dbReference>
<sequence>MPDPRGWASIEENTSPATFRRAAVHGLLSKWLNMCNSYLADNPTCPISQTNLLLFHLISLNSITNFPEIEKYARGQGQNGPQENENRIYVPGETLYHCAEVIQLVQAMPADRRPVWWSAAIYRVALILWTFSMIRPNLASQQDPENESSMFMDNGELIGESSWAFMWKNTATVILTGPNGTTLGLEEPSAILDYAESMVRQGIVTRFDGGIKRKLDCMNHLWHNGT</sequence>
<reference evidence="1" key="1">
    <citation type="submission" date="2022-10" db="EMBL/GenBank/DDBJ databases">
        <title>Genome Sequence of Xylaria curta.</title>
        <authorList>
            <person name="Buettner E."/>
        </authorList>
    </citation>
    <scope>NUCLEOTIDE SEQUENCE</scope>
    <source>
        <strain evidence="1">Babe10</strain>
    </source>
</reference>
<proteinExistence type="predicted"/>
<evidence type="ECO:0000313" key="2">
    <source>
        <dbReference type="Proteomes" id="UP001143856"/>
    </source>
</evidence>
<keyword evidence="2" id="KW-1185">Reference proteome</keyword>
<gene>
    <name evidence="1" type="ORF">NUW58_g7054</name>
</gene>
<comment type="caution">
    <text evidence="1">The sequence shown here is derived from an EMBL/GenBank/DDBJ whole genome shotgun (WGS) entry which is preliminary data.</text>
</comment>